<dbReference type="AlphaFoldDB" id="A0A9Q1G5Z9"/>
<dbReference type="EMBL" id="JAINUF010000002">
    <property type="protein sequence ID" value="KAJ8375621.1"/>
    <property type="molecule type" value="Genomic_DNA"/>
</dbReference>
<reference evidence="2" key="1">
    <citation type="journal article" date="2023" name="Science">
        <title>Genome structures resolve the early diversification of teleost fishes.</title>
        <authorList>
            <person name="Parey E."/>
            <person name="Louis A."/>
            <person name="Montfort J."/>
            <person name="Bouchez O."/>
            <person name="Roques C."/>
            <person name="Iampietro C."/>
            <person name="Lluch J."/>
            <person name="Castinel A."/>
            <person name="Donnadieu C."/>
            <person name="Desvignes T."/>
            <person name="Floi Bucao C."/>
            <person name="Jouanno E."/>
            <person name="Wen M."/>
            <person name="Mejri S."/>
            <person name="Dirks R."/>
            <person name="Jansen H."/>
            <person name="Henkel C."/>
            <person name="Chen W.J."/>
            <person name="Zahm M."/>
            <person name="Cabau C."/>
            <person name="Klopp C."/>
            <person name="Thompson A.W."/>
            <person name="Robinson-Rechavi M."/>
            <person name="Braasch I."/>
            <person name="Lecointre G."/>
            <person name="Bobe J."/>
            <person name="Postlethwait J.H."/>
            <person name="Berthelot C."/>
            <person name="Roest Crollius H."/>
            <person name="Guiguen Y."/>
        </authorList>
    </citation>
    <scope>NUCLEOTIDE SEQUENCE</scope>
    <source>
        <strain evidence="2">WJC10195</strain>
    </source>
</reference>
<name>A0A9Q1G5Z9_SYNKA</name>
<dbReference type="OrthoDB" id="8952144at2759"/>
<feature type="compositionally biased region" description="Polar residues" evidence="1">
    <location>
        <begin position="157"/>
        <end position="167"/>
    </location>
</feature>
<dbReference type="Proteomes" id="UP001152622">
    <property type="component" value="Chromosome 2"/>
</dbReference>
<evidence type="ECO:0000313" key="3">
    <source>
        <dbReference type="Proteomes" id="UP001152622"/>
    </source>
</evidence>
<keyword evidence="3" id="KW-1185">Reference proteome</keyword>
<organism evidence="2 3">
    <name type="scientific">Synaphobranchus kaupii</name>
    <name type="common">Kaup's arrowtooth eel</name>
    <dbReference type="NCBI Taxonomy" id="118154"/>
    <lineage>
        <taxon>Eukaryota</taxon>
        <taxon>Metazoa</taxon>
        <taxon>Chordata</taxon>
        <taxon>Craniata</taxon>
        <taxon>Vertebrata</taxon>
        <taxon>Euteleostomi</taxon>
        <taxon>Actinopterygii</taxon>
        <taxon>Neopterygii</taxon>
        <taxon>Teleostei</taxon>
        <taxon>Anguilliformes</taxon>
        <taxon>Synaphobranchidae</taxon>
        <taxon>Synaphobranchus</taxon>
    </lineage>
</organism>
<feature type="region of interest" description="Disordered" evidence="1">
    <location>
        <begin position="137"/>
        <end position="167"/>
    </location>
</feature>
<comment type="caution">
    <text evidence="2">The sequence shown here is derived from an EMBL/GenBank/DDBJ whole genome shotgun (WGS) entry which is preliminary data.</text>
</comment>
<proteinExistence type="predicted"/>
<protein>
    <submittedName>
        <fullName evidence="2">Uncharacterized protein</fullName>
    </submittedName>
</protein>
<evidence type="ECO:0000256" key="1">
    <source>
        <dbReference type="SAM" id="MobiDB-lite"/>
    </source>
</evidence>
<accession>A0A9Q1G5Z9</accession>
<evidence type="ECO:0000313" key="2">
    <source>
        <dbReference type="EMBL" id="KAJ8375621.1"/>
    </source>
</evidence>
<gene>
    <name evidence="2" type="ORF">SKAU_G00062010</name>
</gene>
<sequence length="167" mass="18852">MEEDVGMGNMDDWKSHVDGQRKIQDVWDSIKYRIVRCLDDAGRVYAIRPLDDSRPERDVHRTELRVIPTALAPGSPSNNHVPIALLYPQQDILPLSNQTSEEEEADDALNLLVRRPVHPCHLRALIPVQGAEQVTNPQVSLPVEEQGLRRSARRTAGQHSNPHNLPQ</sequence>